<dbReference type="InterPro" id="IPR001173">
    <property type="entry name" value="Glyco_trans_2-like"/>
</dbReference>
<dbReference type="PANTHER" id="PTHR43685">
    <property type="entry name" value="GLYCOSYLTRANSFERASE"/>
    <property type="match status" value="1"/>
</dbReference>
<dbReference type="Proteomes" id="UP001165679">
    <property type="component" value="Unassembled WGS sequence"/>
</dbReference>
<dbReference type="Gene3D" id="3.90.550.10">
    <property type="entry name" value="Spore Coat Polysaccharide Biosynthesis Protein SpsA, Chain A"/>
    <property type="match status" value="1"/>
</dbReference>
<dbReference type="InterPro" id="IPR029044">
    <property type="entry name" value="Nucleotide-diphossugar_trans"/>
</dbReference>
<dbReference type="SUPFAM" id="SSF53448">
    <property type="entry name" value="Nucleotide-diphospho-sugar transferases"/>
    <property type="match status" value="1"/>
</dbReference>
<comment type="caution">
    <text evidence="2">The sequence shown here is derived from an EMBL/GenBank/DDBJ whole genome shotgun (WGS) entry which is preliminary data.</text>
</comment>
<keyword evidence="3" id="KW-1185">Reference proteome</keyword>
<reference evidence="2" key="2">
    <citation type="submission" date="2022-10" db="EMBL/GenBank/DDBJ databases">
        <authorList>
            <person name="Trinh H.N."/>
        </authorList>
    </citation>
    <scope>NUCLEOTIDE SEQUENCE</scope>
    <source>
        <strain evidence="2">RN2-1</strain>
    </source>
</reference>
<reference evidence="2" key="1">
    <citation type="submission" date="2022-09" db="EMBL/GenBank/DDBJ databases">
        <title>Rhodovastum sp. nov. RN2-1 isolated from soil in Seongnam, South Korea.</title>
        <authorList>
            <person name="Le N.T."/>
        </authorList>
    </citation>
    <scope>NUCLEOTIDE SEQUENCE</scope>
    <source>
        <strain evidence="2">RN2-1</strain>
    </source>
</reference>
<dbReference type="EMBL" id="JAPDNT010000020">
    <property type="protein sequence ID" value="MCW3476511.1"/>
    <property type="molecule type" value="Genomic_DNA"/>
</dbReference>
<dbReference type="CDD" id="cd00761">
    <property type="entry name" value="Glyco_tranf_GTA_type"/>
    <property type="match status" value="1"/>
</dbReference>
<protein>
    <submittedName>
        <fullName evidence="2">Glycosyltransferase family 2 protein</fullName>
    </submittedName>
</protein>
<dbReference type="Pfam" id="PF00535">
    <property type="entry name" value="Glycos_transf_2"/>
    <property type="match status" value="1"/>
</dbReference>
<evidence type="ECO:0000259" key="1">
    <source>
        <dbReference type="Pfam" id="PF00535"/>
    </source>
</evidence>
<organism evidence="2 3">
    <name type="scientific">Limobrevibacterium gyesilva</name>
    <dbReference type="NCBI Taxonomy" id="2991712"/>
    <lineage>
        <taxon>Bacteria</taxon>
        <taxon>Pseudomonadati</taxon>
        <taxon>Pseudomonadota</taxon>
        <taxon>Alphaproteobacteria</taxon>
        <taxon>Acetobacterales</taxon>
        <taxon>Acetobacteraceae</taxon>
        <taxon>Limobrevibacterium</taxon>
    </lineage>
</organism>
<name>A0AA41YMA1_9PROT</name>
<gene>
    <name evidence="2" type="ORF">OL599_18265</name>
</gene>
<feature type="domain" description="Glycosyltransferase 2-like" evidence="1">
    <location>
        <begin position="15"/>
        <end position="121"/>
    </location>
</feature>
<proteinExistence type="predicted"/>
<accession>A0AA41YMA1</accession>
<dbReference type="InterPro" id="IPR050834">
    <property type="entry name" value="Glycosyltransf_2"/>
</dbReference>
<evidence type="ECO:0000313" key="2">
    <source>
        <dbReference type="EMBL" id="MCW3476511.1"/>
    </source>
</evidence>
<sequence length="360" mass="39557">MAASTAPAVDVNLFVFNGEKTIADAIECIAAQTWPNLRLTVIDNGSTDRTTDIVAGYARRLDWVRLTASRVNTGAVLNCQRAFWHGDADFVMPKTADDILAPDFVERVMAVLLAHPDCAMCHAGGLVFSGAGTVHHVYPEAHRLAAVGPDPVDRAVHVMTRYTSAPSFWGIYRRDAVNRLSRIPYRAGWDHAVLAELALYGEIRHVPELLFWRRDGGKDVGILARSCTASAQRGLAADDALADLRWTTPLITTAYAHIEVFALARVDEAARRRLLQDARRVFRGRWLPGLRQEAAAFRSALPDRIARLAAEDGVPAMWMARHLADAMTAIETMLPEVAFTAERLEIAMLAAHRARMACGG</sequence>
<dbReference type="RefSeq" id="WP_264715310.1">
    <property type="nucleotide sequence ID" value="NZ_JAPDNT010000020.1"/>
</dbReference>
<dbReference type="PANTHER" id="PTHR43685:SF2">
    <property type="entry name" value="GLYCOSYLTRANSFERASE 2-LIKE DOMAIN-CONTAINING PROTEIN"/>
    <property type="match status" value="1"/>
</dbReference>
<evidence type="ECO:0000313" key="3">
    <source>
        <dbReference type="Proteomes" id="UP001165679"/>
    </source>
</evidence>
<dbReference type="AlphaFoldDB" id="A0AA41YMA1"/>